<feature type="binding site" evidence="5">
    <location>
        <begin position="468"/>
        <end position="469"/>
    </location>
    <ligand>
        <name>FAD</name>
        <dbReference type="ChEBI" id="CHEBI:57692"/>
    </ligand>
</feature>
<dbReference type="Proteomes" id="UP000196086">
    <property type="component" value="Unassembled WGS sequence"/>
</dbReference>
<evidence type="ECO:0000256" key="3">
    <source>
        <dbReference type="ARBA" id="ARBA00022630"/>
    </source>
</evidence>
<dbReference type="Gene3D" id="3.50.50.60">
    <property type="entry name" value="FAD/NAD(P)-binding domain"/>
    <property type="match status" value="1"/>
</dbReference>
<evidence type="ECO:0000259" key="7">
    <source>
        <dbReference type="PROSITE" id="PS00623"/>
    </source>
</evidence>
<dbReference type="RefSeq" id="WP_086651868.1">
    <property type="nucleotide sequence ID" value="NZ_JOMQ01000051.1"/>
</dbReference>
<dbReference type="InterPro" id="IPR007867">
    <property type="entry name" value="GMC_OxRtase_C"/>
</dbReference>
<accession>A0A1Z5YSL0</accession>
<dbReference type="OrthoDB" id="9785276at2"/>
<name>A0A1Z5YSL0_9PROT</name>
<dbReference type="InterPro" id="IPR000172">
    <property type="entry name" value="GMC_OxRdtase_N"/>
</dbReference>
<dbReference type="GO" id="GO:0050660">
    <property type="term" value="F:flavin adenine dinucleotide binding"/>
    <property type="evidence" value="ECO:0007669"/>
    <property type="project" value="InterPro"/>
</dbReference>
<dbReference type="PANTHER" id="PTHR11552:SF147">
    <property type="entry name" value="CHOLINE DEHYDROGENASE, MITOCHONDRIAL"/>
    <property type="match status" value="1"/>
</dbReference>
<evidence type="ECO:0000313" key="9">
    <source>
        <dbReference type="EMBL" id="OUJ01153.1"/>
    </source>
</evidence>
<dbReference type="AlphaFoldDB" id="A0A1Z5YSL0"/>
<evidence type="ECO:0000313" key="10">
    <source>
        <dbReference type="Proteomes" id="UP000196086"/>
    </source>
</evidence>
<feature type="binding site" evidence="5">
    <location>
        <position position="232"/>
    </location>
    <ligand>
        <name>FAD</name>
        <dbReference type="ChEBI" id="CHEBI:57692"/>
    </ligand>
</feature>
<feature type="domain" description="Glucose-methanol-choline oxidoreductase N-terminal" evidence="8">
    <location>
        <begin position="267"/>
        <end position="281"/>
    </location>
</feature>
<evidence type="ECO:0000256" key="5">
    <source>
        <dbReference type="PIRSR" id="PIRSR000137-2"/>
    </source>
</evidence>
<dbReference type="EMBL" id="JOMQ01000051">
    <property type="protein sequence ID" value="OUJ01153.1"/>
    <property type="molecule type" value="Genomic_DNA"/>
</dbReference>
<dbReference type="SUPFAM" id="SSF51905">
    <property type="entry name" value="FAD/NAD(P)-binding domain"/>
    <property type="match status" value="1"/>
</dbReference>
<dbReference type="PROSITE" id="PS00623">
    <property type="entry name" value="GMC_OXRED_1"/>
    <property type="match status" value="1"/>
</dbReference>
<evidence type="ECO:0000256" key="6">
    <source>
        <dbReference type="RuleBase" id="RU003968"/>
    </source>
</evidence>
<keyword evidence="3 6" id="KW-0285">Flavoprotein</keyword>
<dbReference type="InterPro" id="IPR036188">
    <property type="entry name" value="FAD/NAD-bd_sf"/>
</dbReference>
<protein>
    <recommendedName>
        <fullName evidence="7 8">Glucose-methanol-choline oxidoreductase N-terminal domain-containing protein</fullName>
    </recommendedName>
</protein>
<feature type="binding site" evidence="5">
    <location>
        <position position="94"/>
    </location>
    <ligand>
        <name>FAD</name>
        <dbReference type="ChEBI" id="CHEBI:57692"/>
    </ligand>
</feature>
<evidence type="ECO:0000256" key="2">
    <source>
        <dbReference type="ARBA" id="ARBA00010790"/>
    </source>
</evidence>
<dbReference type="PIRSF" id="PIRSF000137">
    <property type="entry name" value="Alcohol_oxidase"/>
    <property type="match status" value="1"/>
</dbReference>
<organism evidence="9 10">
    <name type="scientific">Acetobacter cibinongensis</name>
    <dbReference type="NCBI Taxonomy" id="146475"/>
    <lineage>
        <taxon>Bacteria</taxon>
        <taxon>Pseudomonadati</taxon>
        <taxon>Pseudomonadota</taxon>
        <taxon>Alphaproteobacteria</taxon>
        <taxon>Acetobacterales</taxon>
        <taxon>Acetobacteraceae</taxon>
        <taxon>Acetobacter</taxon>
    </lineage>
</organism>
<dbReference type="InterPro" id="IPR012132">
    <property type="entry name" value="GMC_OxRdtase"/>
</dbReference>
<comment type="similarity">
    <text evidence="2 6">Belongs to the GMC oxidoreductase family.</text>
</comment>
<proteinExistence type="inferred from homology"/>
<dbReference type="Pfam" id="PF00732">
    <property type="entry name" value="GMC_oxred_N"/>
    <property type="match status" value="1"/>
</dbReference>
<keyword evidence="4 5" id="KW-0274">FAD</keyword>
<dbReference type="PROSITE" id="PS00624">
    <property type="entry name" value="GMC_OXRED_2"/>
    <property type="match status" value="1"/>
</dbReference>
<feature type="domain" description="Glucose-methanol-choline oxidoreductase N-terminal" evidence="7">
    <location>
        <begin position="92"/>
        <end position="115"/>
    </location>
</feature>
<evidence type="ECO:0000256" key="4">
    <source>
        <dbReference type="ARBA" id="ARBA00022827"/>
    </source>
</evidence>
<evidence type="ECO:0000256" key="1">
    <source>
        <dbReference type="ARBA" id="ARBA00001974"/>
    </source>
</evidence>
<dbReference type="SUPFAM" id="SSF54373">
    <property type="entry name" value="FAD-linked reductases, C-terminal domain"/>
    <property type="match status" value="1"/>
</dbReference>
<gene>
    <name evidence="9" type="ORF">HK14_11065</name>
</gene>
<sequence>MLRDLEQTEYDYIIIGGGSAGSVIAARLSEEGKNTVILLEAGPDFTPDTMPDDITNGLDMTSAIRHADRYTWTELQAQFVKDMAERAFYEQARVIGGGSSINVMAANRGLPRDYDEWEQAGAVGWNWENLLPYFKKLEHDHDYDGPLHGKDGPVHITRNDYTTWPGFVEQGGEALEELGYRDIGDVNGAFVDGFFRPGISSKGGRRSSAALAYLDGQTRSRPNLRIVGEAQVERLVVENGRVGSVIASIAGQKVTIPARGEVVLTAGALHTPVILLRSGIGPEAGLRKAGVAISLVREGVGRNLRDHPALSLTTGIPQSQALAKAEVPAHFLGLRYSSGVDAALPTDLFLGVGVAPVPAPVGHLITWVNKSLSTGEVTLSSEQASGLDVRFNLLSDPSDRERLKRGLEFIAGLGATGALGQDWYVPHVHFGRLRLGAAGTGAVLPLRDVLADEERLNDYFRSAVKGLWHASGTARLGRHDDPLAVVDSNARLIGITNLRVGDASIFPTIPTANTNLPTIAVAEKVADLIRHTAQTTGGAA</sequence>
<reference evidence="9 10" key="1">
    <citation type="submission" date="2014-06" db="EMBL/GenBank/DDBJ databases">
        <authorList>
            <person name="Ju J."/>
            <person name="Zhang J."/>
        </authorList>
    </citation>
    <scope>NUCLEOTIDE SEQUENCE [LARGE SCALE GENOMIC DNA]</scope>
    <source>
        <strain evidence="9 10">DsW_47</strain>
    </source>
</reference>
<comment type="cofactor">
    <cofactor evidence="1 5">
        <name>FAD</name>
        <dbReference type="ChEBI" id="CHEBI:57692"/>
    </cofactor>
</comment>
<dbReference type="Gene3D" id="3.30.410.40">
    <property type="match status" value="1"/>
</dbReference>
<dbReference type="PANTHER" id="PTHR11552">
    <property type="entry name" value="GLUCOSE-METHANOL-CHOLINE GMC OXIDOREDUCTASE"/>
    <property type="match status" value="1"/>
</dbReference>
<evidence type="ECO:0000259" key="8">
    <source>
        <dbReference type="PROSITE" id="PS00624"/>
    </source>
</evidence>
<dbReference type="Pfam" id="PF05199">
    <property type="entry name" value="GMC_oxred_C"/>
    <property type="match status" value="1"/>
</dbReference>
<dbReference type="GO" id="GO:0016614">
    <property type="term" value="F:oxidoreductase activity, acting on CH-OH group of donors"/>
    <property type="evidence" value="ECO:0007669"/>
    <property type="project" value="InterPro"/>
</dbReference>
<comment type="caution">
    <text evidence="9">The sequence shown here is derived from an EMBL/GenBank/DDBJ whole genome shotgun (WGS) entry which is preliminary data.</text>
</comment>